<dbReference type="Proteomes" id="UP000299102">
    <property type="component" value="Unassembled WGS sequence"/>
</dbReference>
<accession>A0A4C1YXP7</accession>
<evidence type="ECO:0000313" key="2">
    <source>
        <dbReference type="EMBL" id="GBP80020.1"/>
    </source>
</evidence>
<organism evidence="2 3">
    <name type="scientific">Eumeta variegata</name>
    <name type="common">Bagworm moth</name>
    <name type="synonym">Eumeta japonica</name>
    <dbReference type="NCBI Taxonomy" id="151549"/>
    <lineage>
        <taxon>Eukaryota</taxon>
        <taxon>Metazoa</taxon>
        <taxon>Ecdysozoa</taxon>
        <taxon>Arthropoda</taxon>
        <taxon>Hexapoda</taxon>
        <taxon>Insecta</taxon>
        <taxon>Pterygota</taxon>
        <taxon>Neoptera</taxon>
        <taxon>Endopterygota</taxon>
        <taxon>Lepidoptera</taxon>
        <taxon>Glossata</taxon>
        <taxon>Ditrysia</taxon>
        <taxon>Tineoidea</taxon>
        <taxon>Psychidae</taxon>
        <taxon>Oiketicinae</taxon>
        <taxon>Eumeta</taxon>
    </lineage>
</organism>
<name>A0A4C1YXP7_EUMVA</name>
<keyword evidence="3" id="KW-1185">Reference proteome</keyword>
<sequence length="298" mass="33462">MERTAPALAREHHPPACHRSEPHIRKECRFQQPMSQNKLEVSKHFFRYQSDFNQQNLSRWSIYLICLHQIPYLFSDSKIARCPLDSGQRSLNRLRKVSTGSPGPATAVRASGPSSAPAVDDEKTIYSIRTEKWRVDGYARERTFKAIYSAFYYKSINEAIAKGIYRPNSETYPHIYLFEIAGSGLEPYKARAVARAARGERAAAAADDRDRRSHSVLKRPLLFLNILFYGTETRVQSAAAAIRPGAEAARRRPLAASGARRAARQSAESTSAALCDWSRTGGGEKSCFFVPCGFIHNY</sequence>
<protein>
    <submittedName>
        <fullName evidence="2">Uncharacterized protein</fullName>
    </submittedName>
</protein>
<evidence type="ECO:0000256" key="1">
    <source>
        <dbReference type="SAM" id="MobiDB-lite"/>
    </source>
</evidence>
<comment type="caution">
    <text evidence="2">The sequence shown here is derived from an EMBL/GenBank/DDBJ whole genome shotgun (WGS) entry which is preliminary data.</text>
</comment>
<reference evidence="2 3" key="1">
    <citation type="journal article" date="2019" name="Commun. Biol.">
        <title>The bagworm genome reveals a unique fibroin gene that provides high tensile strength.</title>
        <authorList>
            <person name="Kono N."/>
            <person name="Nakamura H."/>
            <person name="Ohtoshi R."/>
            <person name="Tomita M."/>
            <person name="Numata K."/>
            <person name="Arakawa K."/>
        </authorList>
    </citation>
    <scope>NUCLEOTIDE SEQUENCE [LARGE SCALE GENOMIC DNA]</scope>
</reference>
<feature type="region of interest" description="Disordered" evidence="1">
    <location>
        <begin position="97"/>
        <end position="117"/>
    </location>
</feature>
<gene>
    <name evidence="2" type="ORF">EVAR_53160_1</name>
</gene>
<dbReference type="EMBL" id="BGZK01001443">
    <property type="protein sequence ID" value="GBP80020.1"/>
    <property type="molecule type" value="Genomic_DNA"/>
</dbReference>
<dbReference type="AlphaFoldDB" id="A0A4C1YXP7"/>
<evidence type="ECO:0000313" key="3">
    <source>
        <dbReference type="Proteomes" id="UP000299102"/>
    </source>
</evidence>
<proteinExistence type="predicted"/>